<evidence type="ECO:0000313" key="8">
    <source>
        <dbReference type="Proteomes" id="UP000708208"/>
    </source>
</evidence>
<keyword evidence="3 5" id="KW-0863">Zinc-finger</keyword>
<evidence type="ECO:0000256" key="5">
    <source>
        <dbReference type="PROSITE-ProRule" id="PRU00042"/>
    </source>
</evidence>
<dbReference type="PANTHER" id="PTHR24379:SF121">
    <property type="entry name" value="C2H2-TYPE DOMAIN-CONTAINING PROTEIN"/>
    <property type="match status" value="1"/>
</dbReference>
<feature type="domain" description="C2H2-type" evidence="6">
    <location>
        <begin position="143"/>
        <end position="170"/>
    </location>
</feature>
<sequence length="336" mass="39418">WNLGNHLKSHSEERPFQCDKCDYSAKTQKTLKNHQMLHLSAKNKRKLMKKCPFESCKFETIFRANLVTHLKIHSEERPFKCNKCDYSGKYPAVLRSHQIQHSSSKKGRTKLMRSCPIVSCQFQTNFFGSLNNHLKTHSVKWPYQCDKCEYTGKTQALLKTHQLTHLSREEKQKIFKKCSFDSCQYQTYFQSRLLRHLKSHSLEGPYKCDKCNHCTKEPEALKIHQYKHLENKRLQTYLKKCPIANCNYETPYTHDLISHVRSHQLNTVRKTGHRNAVGKSRKENNFDSSQIMYTCKICTYRNEKNQSVALHNENVHSLPFVVLGPLPPPISDFIVE</sequence>
<dbReference type="PROSITE" id="PS50157">
    <property type="entry name" value="ZINC_FINGER_C2H2_2"/>
    <property type="match status" value="6"/>
</dbReference>
<evidence type="ECO:0000256" key="2">
    <source>
        <dbReference type="ARBA" id="ARBA00022737"/>
    </source>
</evidence>
<protein>
    <recommendedName>
        <fullName evidence="6">C2H2-type domain-containing protein</fullName>
    </recommendedName>
</protein>
<accession>A0A8J2K9M7</accession>
<feature type="domain" description="C2H2-type" evidence="6">
    <location>
        <begin position="79"/>
        <end position="106"/>
    </location>
</feature>
<keyword evidence="4" id="KW-0862">Zinc</keyword>
<keyword evidence="1" id="KW-0479">Metal-binding</keyword>
<name>A0A8J2K9M7_9HEXA</name>
<evidence type="ECO:0000259" key="6">
    <source>
        <dbReference type="PROSITE" id="PS50157"/>
    </source>
</evidence>
<dbReference type="Proteomes" id="UP000708208">
    <property type="component" value="Unassembled WGS sequence"/>
</dbReference>
<dbReference type="InterPro" id="IPR013087">
    <property type="entry name" value="Znf_C2H2_type"/>
</dbReference>
<reference evidence="7" key="1">
    <citation type="submission" date="2021-06" db="EMBL/GenBank/DDBJ databases">
        <authorList>
            <person name="Hodson N. C."/>
            <person name="Mongue J. A."/>
            <person name="Jaron S. K."/>
        </authorList>
    </citation>
    <scope>NUCLEOTIDE SEQUENCE</scope>
</reference>
<evidence type="ECO:0000256" key="1">
    <source>
        <dbReference type="ARBA" id="ARBA00022723"/>
    </source>
</evidence>
<keyword evidence="8" id="KW-1185">Reference proteome</keyword>
<evidence type="ECO:0000256" key="4">
    <source>
        <dbReference type="ARBA" id="ARBA00022833"/>
    </source>
</evidence>
<comment type="caution">
    <text evidence="7">The sequence shown here is derived from an EMBL/GenBank/DDBJ whole genome shotgun (WGS) entry which is preliminary data.</text>
</comment>
<dbReference type="GO" id="GO:0005634">
    <property type="term" value="C:nucleus"/>
    <property type="evidence" value="ECO:0007669"/>
    <property type="project" value="UniProtKB-ARBA"/>
</dbReference>
<dbReference type="PANTHER" id="PTHR24379">
    <property type="entry name" value="KRAB AND ZINC FINGER DOMAIN-CONTAINING"/>
    <property type="match status" value="1"/>
</dbReference>
<dbReference type="Pfam" id="PF00096">
    <property type="entry name" value="zf-C2H2"/>
    <property type="match status" value="2"/>
</dbReference>
<gene>
    <name evidence="7" type="ORF">AFUS01_LOCUS22820</name>
</gene>
<feature type="domain" description="C2H2-type" evidence="6">
    <location>
        <begin position="16"/>
        <end position="43"/>
    </location>
</feature>
<evidence type="ECO:0000256" key="3">
    <source>
        <dbReference type="ARBA" id="ARBA00022771"/>
    </source>
</evidence>
<feature type="domain" description="C2H2-type" evidence="6">
    <location>
        <begin position="176"/>
        <end position="205"/>
    </location>
</feature>
<dbReference type="OrthoDB" id="3561125at2759"/>
<evidence type="ECO:0000313" key="7">
    <source>
        <dbReference type="EMBL" id="CAG7734429.1"/>
    </source>
</evidence>
<feature type="domain" description="C2H2-type" evidence="6">
    <location>
        <begin position="206"/>
        <end position="233"/>
    </location>
</feature>
<keyword evidence="2" id="KW-0677">Repeat</keyword>
<proteinExistence type="predicted"/>
<dbReference type="AlphaFoldDB" id="A0A8J2K9M7"/>
<dbReference type="FunFam" id="3.30.160.60:FF:000446">
    <property type="entry name" value="Zinc finger protein"/>
    <property type="match status" value="1"/>
</dbReference>
<feature type="domain" description="C2H2-type" evidence="6">
    <location>
        <begin position="49"/>
        <end position="78"/>
    </location>
</feature>
<dbReference type="GO" id="GO:0008270">
    <property type="term" value="F:zinc ion binding"/>
    <property type="evidence" value="ECO:0007669"/>
    <property type="project" value="UniProtKB-KW"/>
</dbReference>
<feature type="non-terminal residue" evidence="7">
    <location>
        <position position="1"/>
    </location>
</feature>
<dbReference type="EMBL" id="CAJVCH010269359">
    <property type="protein sequence ID" value="CAG7734429.1"/>
    <property type="molecule type" value="Genomic_DNA"/>
</dbReference>
<dbReference type="SMART" id="SM00355">
    <property type="entry name" value="ZnF_C2H2"/>
    <property type="match status" value="9"/>
</dbReference>
<organism evidence="7 8">
    <name type="scientific">Allacma fusca</name>
    <dbReference type="NCBI Taxonomy" id="39272"/>
    <lineage>
        <taxon>Eukaryota</taxon>
        <taxon>Metazoa</taxon>
        <taxon>Ecdysozoa</taxon>
        <taxon>Arthropoda</taxon>
        <taxon>Hexapoda</taxon>
        <taxon>Collembola</taxon>
        <taxon>Symphypleona</taxon>
        <taxon>Sminthuridae</taxon>
        <taxon>Allacma</taxon>
    </lineage>
</organism>